<dbReference type="EMBL" id="MFDD01000013">
    <property type="protein sequence ID" value="OGE40266.1"/>
    <property type="molecule type" value="Genomic_DNA"/>
</dbReference>
<gene>
    <name evidence="1" type="ORF">A3D25_05305</name>
</gene>
<name>A0A1F5KH40_9BACT</name>
<comment type="caution">
    <text evidence="1">The sequence shown here is derived from an EMBL/GenBank/DDBJ whole genome shotgun (WGS) entry which is preliminary data.</text>
</comment>
<evidence type="ECO:0000313" key="1">
    <source>
        <dbReference type="EMBL" id="OGE40266.1"/>
    </source>
</evidence>
<evidence type="ECO:0000313" key="2">
    <source>
        <dbReference type="Proteomes" id="UP000177328"/>
    </source>
</evidence>
<reference evidence="1 2" key="1">
    <citation type="journal article" date="2016" name="Nat. Commun.">
        <title>Thousands of microbial genomes shed light on interconnected biogeochemical processes in an aquifer system.</title>
        <authorList>
            <person name="Anantharaman K."/>
            <person name="Brown C.T."/>
            <person name="Hug L.A."/>
            <person name="Sharon I."/>
            <person name="Castelle C.J."/>
            <person name="Probst A.J."/>
            <person name="Thomas B.C."/>
            <person name="Singh A."/>
            <person name="Wilkins M.J."/>
            <person name="Karaoz U."/>
            <person name="Brodie E.L."/>
            <person name="Williams K.H."/>
            <person name="Hubbard S.S."/>
            <person name="Banfield J.F."/>
        </authorList>
    </citation>
    <scope>NUCLEOTIDE SEQUENCE [LARGE SCALE GENOMIC DNA]</scope>
</reference>
<organism evidence="1 2">
    <name type="scientific">Candidatus Daviesbacteria bacterium RIFCSPHIGHO2_02_FULL_43_12</name>
    <dbReference type="NCBI Taxonomy" id="1797776"/>
    <lineage>
        <taxon>Bacteria</taxon>
        <taxon>Candidatus Daviesiibacteriota</taxon>
    </lineage>
</organism>
<dbReference type="Proteomes" id="UP000177328">
    <property type="component" value="Unassembled WGS sequence"/>
</dbReference>
<dbReference type="AlphaFoldDB" id="A0A1F5KH40"/>
<protein>
    <submittedName>
        <fullName evidence="1">Uncharacterized protein</fullName>
    </submittedName>
</protein>
<sequence>MKTSFTQAIDLVYPDLDSKIRNEIKERVTGNMLEFLKHKVFDESEQASFDNEINQILDPKQKSENYGRKIMEKLLSLPEDTQKQINGDLDLELIRVMNKIDEAIQG</sequence>
<accession>A0A1F5KH40</accession>
<proteinExistence type="predicted"/>